<dbReference type="AlphaFoldDB" id="A0AAX6MVC2"/>
<name>A0AAX6MVC2_9PEZI</name>
<gene>
    <name evidence="2" type="ORF">Daesc_001391</name>
</gene>
<proteinExistence type="predicted"/>
<comment type="caution">
    <text evidence="2">The sequence shown here is derived from an EMBL/GenBank/DDBJ whole genome shotgun (WGS) entry which is preliminary data.</text>
</comment>
<reference evidence="2 3" key="1">
    <citation type="journal article" date="2024" name="Front Chem Biol">
        <title>Unveiling the potential of Daldinia eschscholtzii MFLUCC 19-0629 through bioactivity and bioinformatics studies for enhanced sustainable agriculture production.</title>
        <authorList>
            <person name="Brooks S."/>
            <person name="Weaver J.A."/>
            <person name="Klomchit A."/>
            <person name="Alharthi S.A."/>
            <person name="Onlamun T."/>
            <person name="Nurani R."/>
            <person name="Vong T.K."/>
            <person name="Alberti F."/>
            <person name="Greco C."/>
        </authorList>
    </citation>
    <scope>NUCLEOTIDE SEQUENCE [LARGE SCALE GENOMIC DNA]</scope>
    <source>
        <strain evidence="2">MFLUCC 19-0629</strain>
    </source>
</reference>
<protein>
    <submittedName>
        <fullName evidence="2">Uncharacterized protein</fullName>
    </submittedName>
</protein>
<dbReference type="PANTHER" id="PTHR47332:SF6">
    <property type="entry name" value="SET DOMAIN-CONTAINING PROTEIN"/>
    <property type="match status" value="1"/>
</dbReference>
<sequence>MVDALDDAVVPPKLRDHPSSSLATEGRNDPAYVIKDVPGKGKGLVAQRQIRKWEVVLVDYPVMLAHMGLFDVVGPELREDVLERALRQLPEEQQSDILSLARSTGGETIEDILRTNIFDVPLGLSYEDRKEELKNWGFSCTCTLCASSKKQRAASDKNRARLQDIYHELNDSASGKSNLTISIIEQLTEELESLVATEKLEAQLLVHYSAVARAYMRIAELDSARRYVELCEDLWVQYAGEEDDYLAGMHQLRHELNEREKKATIDGRRP</sequence>
<dbReference type="Proteomes" id="UP001369815">
    <property type="component" value="Unassembled WGS sequence"/>
</dbReference>
<feature type="region of interest" description="Disordered" evidence="1">
    <location>
        <begin position="1"/>
        <end position="27"/>
    </location>
</feature>
<organism evidence="2 3">
    <name type="scientific">Daldinia eschscholtzii</name>
    <dbReference type="NCBI Taxonomy" id="292717"/>
    <lineage>
        <taxon>Eukaryota</taxon>
        <taxon>Fungi</taxon>
        <taxon>Dikarya</taxon>
        <taxon>Ascomycota</taxon>
        <taxon>Pezizomycotina</taxon>
        <taxon>Sordariomycetes</taxon>
        <taxon>Xylariomycetidae</taxon>
        <taxon>Xylariales</taxon>
        <taxon>Hypoxylaceae</taxon>
        <taxon>Daldinia</taxon>
    </lineage>
</organism>
<dbReference type="PANTHER" id="PTHR47332">
    <property type="entry name" value="SET DOMAIN-CONTAINING PROTEIN 5"/>
    <property type="match status" value="1"/>
</dbReference>
<dbReference type="EMBL" id="JBANMG010000002">
    <property type="protein sequence ID" value="KAK6956121.1"/>
    <property type="molecule type" value="Genomic_DNA"/>
</dbReference>
<evidence type="ECO:0000313" key="3">
    <source>
        <dbReference type="Proteomes" id="UP001369815"/>
    </source>
</evidence>
<evidence type="ECO:0000313" key="2">
    <source>
        <dbReference type="EMBL" id="KAK6956121.1"/>
    </source>
</evidence>
<evidence type="ECO:0000256" key="1">
    <source>
        <dbReference type="SAM" id="MobiDB-lite"/>
    </source>
</evidence>
<keyword evidence="3" id="KW-1185">Reference proteome</keyword>
<dbReference type="InterPro" id="IPR053185">
    <property type="entry name" value="SET_domain_protein"/>
</dbReference>
<accession>A0AAX6MVC2</accession>